<sequence>MTTRRELTEAAGERYRQSGRSDKRQILDEFTQLTGYHRKHAIRVLSRESLPPKAKPGPQRRYDDEVRSALITLWEAGDRICGKRLKALIPTLLDSLTRHGHLVLSNEVRQRLEEISAATIDRLLQNVRQQAFSGRRRRAGGVGNAIRRAVPIRTFNDWNDPLPGYLEVDFVEHCGGTKIDGDFVHSFVMTDIATAWTECLPMPSRSSAFVLEHVERVRGALPFPLRGLDCDNDSAFMNEAVFDFCKATGIELTRSRAYKKNDQAWVEQKNGSIVRRLVGYGRLRGLEATETLASLYQVSRLYINFFQPSFKLRSKTRHGAKVTKHYDAPLTPLERVLRSASIPDATKHSLRARFRKLDPVDLLRRMREAQQRVAECSISNGVAVDTKKTTEIPLAEFLSSLGTAWQAGEVRPTHQPKARVPHDWRTREDPFEHTWPKIQQWLETEPGITAKQLHERLAAMAPDFYSSAQLRTLQRRVKTWRSDRARELVTRILGDANAVEAGAATPRPLPPKNDASTTISRG</sequence>
<dbReference type="SUPFAM" id="SSF53098">
    <property type="entry name" value="Ribonuclease H-like"/>
    <property type="match status" value="1"/>
</dbReference>
<dbReference type="GO" id="GO:0003676">
    <property type="term" value="F:nucleic acid binding"/>
    <property type="evidence" value="ECO:0007669"/>
    <property type="project" value="InterPro"/>
</dbReference>
<protein>
    <submittedName>
        <fullName evidence="3">Transposase family protein</fullName>
    </submittedName>
</protein>
<dbReference type="Gene3D" id="3.30.420.10">
    <property type="entry name" value="Ribonuclease H-like superfamily/Ribonuclease H"/>
    <property type="match status" value="1"/>
</dbReference>
<dbReference type="Proteomes" id="UP000325273">
    <property type="component" value="Unassembled WGS sequence"/>
</dbReference>
<gene>
    <name evidence="3" type="ORF">FVF58_47080</name>
</gene>
<feature type="domain" description="Integrase catalytic" evidence="2">
    <location>
        <begin position="159"/>
        <end position="340"/>
    </location>
</feature>
<name>A0A5B0G385_9BURK</name>
<feature type="region of interest" description="Disordered" evidence="1">
    <location>
        <begin position="1"/>
        <end position="22"/>
    </location>
</feature>
<dbReference type="GO" id="GO:0015074">
    <property type="term" value="P:DNA integration"/>
    <property type="evidence" value="ECO:0007669"/>
    <property type="project" value="InterPro"/>
</dbReference>
<organism evidence="3 4">
    <name type="scientific">Paraburkholderia panacisoli</name>
    <dbReference type="NCBI Taxonomy" id="2603818"/>
    <lineage>
        <taxon>Bacteria</taxon>
        <taxon>Pseudomonadati</taxon>
        <taxon>Pseudomonadota</taxon>
        <taxon>Betaproteobacteria</taxon>
        <taxon>Burkholderiales</taxon>
        <taxon>Burkholderiaceae</taxon>
        <taxon>Paraburkholderia</taxon>
    </lineage>
</organism>
<dbReference type="InterPro" id="IPR001584">
    <property type="entry name" value="Integrase_cat-core"/>
</dbReference>
<dbReference type="EMBL" id="VTUZ01000070">
    <property type="protein sequence ID" value="KAA0997894.1"/>
    <property type="molecule type" value="Genomic_DNA"/>
</dbReference>
<dbReference type="InterPro" id="IPR012337">
    <property type="entry name" value="RNaseH-like_sf"/>
</dbReference>
<accession>A0A5B0G385</accession>
<reference evidence="3 4" key="1">
    <citation type="submission" date="2019-08" db="EMBL/GenBank/DDBJ databases">
        <title>Paraburkholderia sp. DCY113.</title>
        <authorList>
            <person name="Kang J."/>
        </authorList>
    </citation>
    <scope>NUCLEOTIDE SEQUENCE [LARGE SCALE GENOMIC DNA]</scope>
    <source>
        <strain evidence="3 4">DCY113</strain>
    </source>
</reference>
<proteinExistence type="predicted"/>
<evidence type="ECO:0000256" key="1">
    <source>
        <dbReference type="SAM" id="MobiDB-lite"/>
    </source>
</evidence>
<dbReference type="InterPro" id="IPR036397">
    <property type="entry name" value="RNaseH_sf"/>
</dbReference>
<dbReference type="PROSITE" id="PS50994">
    <property type="entry name" value="INTEGRASE"/>
    <property type="match status" value="1"/>
</dbReference>
<keyword evidence="4" id="KW-1185">Reference proteome</keyword>
<evidence type="ECO:0000259" key="2">
    <source>
        <dbReference type="PROSITE" id="PS50994"/>
    </source>
</evidence>
<evidence type="ECO:0000313" key="3">
    <source>
        <dbReference type="EMBL" id="KAA0997894.1"/>
    </source>
</evidence>
<feature type="region of interest" description="Disordered" evidence="1">
    <location>
        <begin position="501"/>
        <end position="522"/>
    </location>
</feature>
<comment type="caution">
    <text evidence="3">The sequence shown here is derived from an EMBL/GenBank/DDBJ whole genome shotgun (WGS) entry which is preliminary data.</text>
</comment>
<evidence type="ECO:0000313" key="4">
    <source>
        <dbReference type="Proteomes" id="UP000325273"/>
    </source>
</evidence>
<dbReference type="AlphaFoldDB" id="A0A5B0G385"/>